<dbReference type="Gene3D" id="3.10.590.10">
    <property type="entry name" value="ph1033 like domains"/>
    <property type="match status" value="1"/>
</dbReference>
<organism evidence="2 3">
    <name type="scientific">Sphingomonas colocasiae</name>
    <dbReference type="NCBI Taxonomy" id="1848973"/>
    <lineage>
        <taxon>Bacteria</taxon>
        <taxon>Pseudomonadati</taxon>
        <taxon>Pseudomonadota</taxon>
        <taxon>Alphaproteobacteria</taxon>
        <taxon>Sphingomonadales</taxon>
        <taxon>Sphingomonadaceae</taxon>
        <taxon>Sphingomonas</taxon>
    </lineage>
</organism>
<feature type="domain" description="EVE" evidence="1">
    <location>
        <begin position="1"/>
        <end position="127"/>
    </location>
</feature>
<dbReference type="InterPro" id="IPR015947">
    <property type="entry name" value="PUA-like_sf"/>
</dbReference>
<gene>
    <name evidence="2" type="ORF">K7G82_27260</name>
</gene>
<keyword evidence="3" id="KW-1185">Reference proteome</keyword>
<dbReference type="InterPro" id="IPR052181">
    <property type="entry name" value="5hmC_binding"/>
</dbReference>
<reference evidence="2 3" key="1">
    <citation type="submission" date="2021-08" db="EMBL/GenBank/DDBJ databases">
        <authorList>
            <person name="Tuo L."/>
        </authorList>
    </citation>
    <scope>NUCLEOTIDE SEQUENCE [LARGE SCALE GENOMIC DNA]</scope>
    <source>
        <strain evidence="2 3">JCM 31229</strain>
    </source>
</reference>
<accession>A0ABS7PXD7</accession>
<dbReference type="CDD" id="cd21133">
    <property type="entry name" value="EVE"/>
    <property type="match status" value="1"/>
</dbReference>
<evidence type="ECO:0000313" key="2">
    <source>
        <dbReference type="EMBL" id="MBY8826030.1"/>
    </source>
</evidence>
<dbReference type="InterPro" id="IPR047197">
    <property type="entry name" value="THYN1-like_EVE"/>
</dbReference>
<evidence type="ECO:0000313" key="3">
    <source>
        <dbReference type="Proteomes" id="UP000706039"/>
    </source>
</evidence>
<dbReference type="Proteomes" id="UP000706039">
    <property type="component" value="Unassembled WGS sequence"/>
</dbReference>
<proteinExistence type="predicted"/>
<dbReference type="PANTHER" id="PTHR14087:SF8">
    <property type="entry name" value="OS03G0676100 PROTEIN"/>
    <property type="match status" value="1"/>
</dbReference>
<dbReference type="EMBL" id="JAINVV010000014">
    <property type="protein sequence ID" value="MBY8826030.1"/>
    <property type="molecule type" value="Genomic_DNA"/>
</dbReference>
<evidence type="ECO:0000259" key="1">
    <source>
        <dbReference type="Pfam" id="PF01878"/>
    </source>
</evidence>
<protein>
    <submittedName>
        <fullName evidence="2">EVE domain-containing protein</fullName>
    </submittedName>
</protein>
<dbReference type="SUPFAM" id="SSF88697">
    <property type="entry name" value="PUA domain-like"/>
    <property type="match status" value="1"/>
</dbReference>
<name>A0ABS7PXD7_9SPHN</name>
<sequence length="133" mass="14962">MKSEPDAYGWDDLVRDGEGYWDGVRNPTAAMHMRAMKLGDRVLFYHSNIGLEAVGIMEISGEAEPDRTDSTGRWVAVRVKPVRPLKKTVSLKAIKAEPRLADLPMIRQSRLSVVPIAKDEWRVLMEMAGEPKT</sequence>
<dbReference type="Pfam" id="PF01878">
    <property type="entry name" value="EVE"/>
    <property type="match status" value="1"/>
</dbReference>
<comment type="caution">
    <text evidence="2">The sequence shown here is derived from an EMBL/GenBank/DDBJ whole genome shotgun (WGS) entry which is preliminary data.</text>
</comment>
<dbReference type="PANTHER" id="PTHR14087">
    <property type="entry name" value="THYMOCYTE NUCLEAR PROTEIN 1"/>
    <property type="match status" value="1"/>
</dbReference>
<dbReference type="InterPro" id="IPR002740">
    <property type="entry name" value="EVE_domain"/>
</dbReference>